<keyword evidence="4" id="KW-1185">Reference proteome</keyword>
<dbReference type="Proteomes" id="UP000199022">
    <property type="component" value="Unassembled WGS sequence"/>
</dbReference>
<dbReference type="GO" id="GO:0016740">
    <property type="term" value="F:transferase activity"/>
    <property type="evidence" value="ECO:0007669"/>
    <property type="project" value="UniProtKB-KW"/>
</dbReference>
<protein>
    <submittedName>
        <fullName evidence="3">Aspartyl-tRNA(Asn)/glutamyl-tRNA(Gln) amidotransferase subunit A</fullName>
    </submittedName>
</protein>
<dbReference type="SUPFAM" id="SSF75304">
    <property type="entry name" value="Amidase signature (AS) enzymes"/>
    <property type="match status" value="1"/>
</dbReference>
<evidence type="ECO:0000256" key="1">
    <source>
        <dbReference type="ARBA" id="ARBA00009199"/>
    </source>
</evidence>
<name>A0A1I1HWR8_9ACTN</name>
<dbReference type="InterPro" id="IPR023631">
    <property type="entry name" value="Amidase_dom"/>
</dbReference>
<dbReference type="PANTHER" id="PTHR11895">
    <property type="entry name" value="TRANSAMIDASE"/>
    <property type="match status" value="1"/>
</dbReference>
<dbReference type="PANTHER" id="PTHR11895:SF7">
    <property type="entry name" value="GLUTAMYL-TRNA(GLN) AMIDOTRANSFERASE SUBUNIT A, MITOCHONDRIAL"/>
    <property type="match status" value="1"/>
</dbReference>
<dbReference type="InterPro" id="IPR020556">
    <property type="entry name" value="Amidase_CS"/>
</dbReference>
<proteinExistence type="inferred from homology"/>
<dbReference type="PROSITE" id="PS00571">
    <property type="entry name" value="AMIDASES"/>
    <property type="match status" value="1"/>
</dbReference>
<keyword evidence="3" id="KW-0808">Transferase</keyword>
<evidence type="ECO:0000259" key="2">
    <source>
        <dbReference type="Pfam" id="PF01425"/>
    </source>
</evidence>
<dbReference type="AlphaFoldDB" id="A0A1I1HWR8"/>
<reference evidence="4" key="1">
    <citation type="submission" date="2016-10" db="EMBL/GenBank/DDBJ databases">
        <authorList>
            <person name="Varghese N."/>
            <person name="Submissions S."/>
        </authorList>
    </citation>
    <scope>NUCLEOTIDE SEQUENCE [LARGE SCALE GENOMIC DNA]</scope>
    <source>
        <strain evidence="4">DSM 45962</strain>
    </source>
</reference>
<evidence type="ECO:0000313" key="4">
    <source>
        <dbReference type="Proteomes" id="UP000199022"/>
    </source>
</evidence>
<dbReference type="Gene3D" id="3.90.1300.10">
    <property type="entry name" value="Amidase signature (AS) domain"/>
    <property type="match status" value="1"/>
</dbReference>
<dbReference type="InterPro" id="IPR000120">
    <property type="entry name" value="Amidase"/>
</dbReference>
<dbReference type="Pfam" id="PF01425">
    <property type="entry name" value="Amidase"/>
    <property type="match status" value="1"/>
</dbReference>
<organism evidence="3 4">
    <name type="scientific">Klenkia taihuensis</name>
    <dbReference type="NCBI Taxonomy" id="1225127"/>
    <lineage>
        <taxon>Bacteria</taxon>
        <taxon>Bacillati</taxon>
        <taxon>Actinomycetota</taxon>
        <taxon>Actinomycetes</taxon>
        <taxon>Geodermatophilales</taxon>
        <taxon>Geodermatophilaceae</taxon>
        <taxon>Klenkia</taxon>
    </lineage>
</organism>
<sequence length="400" mass="41302">MDDHVNAVIRWVDRPGGPGPLAGVRVGVKDNVDIAGGPTTCASAFFADRVPSHDAEVVRRLSDAGASVVATLNLSEFAVGVTNQNSAAGPCRNPWDLARIPGGSSGGSGAAVAAGIVDLALGTDTGGSIRLPASACGVVGLRPTHGSIPMDGVFPVCDDVDTVGPLARTVDLVARAQRVLTGSSAPLPAAAAPRRIGIPVQLLTDVDPGVQQVVDAAVAVLGAEVVPVEVEGLLDAQDIVYTLVYADLARIHAGRLASEPQRFHPDSLVRIGLGRDLTSLDHAAAVEARRGLQSRISAALDGVDLFLTPTLPVDVPRADPDDVLRVSRRLGSLTYPWSLHAGPTLALPVGFHPVSGMPVGVQLTAPEDAEDVLFAAGEWYQQQTAWHTRRPPAGPALPPS</sequence>
<accession>A0A1I1HWR8</accession>
<dbReference type="RefSeq" id="WP_229827494.1">
    <property type="nucleotide sequence ID" value="NZ_BNAC01000002.1"/>
</dbReference>
<gene>
    <name evidence="3" type="ORF">SAMN05661030_0570</name>
</gene>
<dbReference type="STRING" id="1225127.SAMN05661030_0570"/>
<dbReference type="EMBL" id="FOMD01000001">
    <property type="protein sequence ID" value="SFC28537.1"/>
    <property type="molecule type" value="Genomic_DNA"/>
</dbReference>
<feature type="domain" description="Amidase" evidence="2">
    <location>
        <begin position="19"/>
        <end position="371"/>
    </location>
</feature>
<evidence type="ECO:0000313" key="3">
    <source>
        <dbReference type="EMBL" id="SFC28537.1"/>
    </source>
</evidence>
<comment type="similarity">
    <text evidence="1">Belongs to the amidase family.</text>
</comment>
<dbReference type="InterPro" id="IPR036928">
    <property type="entry name" value="AS_sf"/>
</dbReference>